<name>A0A8D9CBA2_9VIRU</name>
<accession>A0A8D9CBA2</accession>
<sequence length="79" mass="9118">MTVELTNDQMGKLYEIMSKYEDVNESFSDSLSKVIQKSNNDDDLLNISQHMDYRDIDFEDSEVLDRILGVSIGVVCFNF</sequence>
<protein>
    <submittedName>
        <fullName evidence="1">Uncharacterized protein</fullName>
    </submittedName>
</protein>
<dbReference type="EMBL" id="OU342829">
    <property type="protein sequence ID" value="CAG7580134.1"/>
    <property type="molecule type" value="Genomic_DNA"/>
</dbReference>
<reference evidence="1" key="1">
    <citation type="submission" date="2021-06" db="EMBL/GenBank/DDBJ databases">
        <authorList>
            <person name="Gannon L."/>
            <person name="Redgwell R T."/>
            <person name="Michniewski S."/>
            <person name="Harrison D C."/>
            <person name="Millard A."/>
        </authorList>
    </citation>
    <scope>NUCLEOTIDE SEQUENCE</scope>
</reference>
<gene>
    <name evidence="1" type="ORF">SLAVMIC_00264</name>
</gene>
<proteinExistence type="predicted"/>
<evidence type="ECO:0000313" key="1">
    <source>
        <dbReference type="EMBL" id="CAG7580134.1"/>
    </source>
</evidence>
<organism evidence="1">
    <name type="scientific">uncultured marine phage</name>
    <dbReference type="NCBI Taxonomy" id="707152"/>
    <lineage>
        <taxon>Viruses</taxon>
        <taxon>environmental samples</taxon>
    </lineage>
</organism>